<feature type="compositionally biased region" description="Acidic residues" evidence="1">
    <location>
        <begin position="62"/>
        <end position="76"/>
    </location>
</feature>
<sequence>MPSAPSRSTRPSRATRRALSTAPYPAQAHPLREQIRQRPGSTRPRGILKEIEWWRVQVGQLQEDDEDAGNAADDEGMGSGESDTGSQVNVSRVDDDVIERVFPMSPLGDAFGEYPLLDETKSFVDPPNFVPTTPPSSPPSSPLMSSCPLTPAQRGHHRRRSAFARTASYAGLGPLSPSSTSSGSRASPDPETKLRELLDLPSRYSCLFMTVD</sequence>
<evidence type="ECO:0000313" key="3">
    <source>
        <dbReference type="Proteomes" id="UP000076738"/>
    </source>
</evidence>
<organism evidence="2 3">
    <name type="scientific">Calocera viscosa (strain TUFC12733)</name>
    <dbReference type="NCBI Taxonomy" id="1330018"/>
    <lineage>
        <taxon>Eukaryota</taxon>
        <taxon>Fungi</taxon>
        <taxon>Dikarya</taxon>
        <taxon>Basidiomycota</taxon>
        <taxon>Agaricomycotina</taxon>
        <taxon>Dacrymycetes</taxon>
        <taxon>Dacrymycetales</taxon>
        <taxon>Dacrymycetaceae</taxon>
        <taxon>Calocera</taxon>
    </lineage>
</organism>
<dbReference type="EMBL" id="KV417287">
    <property type="protein sequence ID" value="KZO95791.1"/>
    <property type="molecule type" value="Genomic_DNA"/>
</dbReference>
<accession>A0A167LKV8</accession>
<proteinExistence type="predicted"/>
<name>A0A167LKV8_CALVF</name>
<protein>
    <submittedName>
        <fullName evidence="2">Uncharacterized protein</fullName>
    </submittedName>
</protein>
<dbReference type="OrthoDB" id="10529214at2759"/>
<keyword evidence="3" id="KW-1185">Reference proteome</keyword>
<dbReference type="AlphaFoldDB" id="A0A167LKV8"/>
<feature type="region of interest" description="Disordered" evidence="1">
    <location>
        <begin position="122"/>
        <end position="195"/>
    </location>
</feature>
<feature type="compositionally biased region" description="Low complexity" evidence="1">
    <location>
        <begin position="1"/>
        <end position="23"/>
    </location>
</feature>
<dbReference type="Proteomes" id="UP000076738">
    <property type="component" value="Unassembled WGS sequence"/>
</dbReference>
<reference evidence="2 3" key="1">
    <citation type="journal article" date="2016" name="Mol. Biol. Evol.">
        <title>Comparative Genomics of Early-Diverging Mushroom-Forming Fungi Provides Insights into the Origins of Lignocellulose Decay Capabilities.</title>
        <authorList>
            <person name="Nagy L.G."/>
            <person name="Riley R."/>
            <person name="Tritt A."/>
            <person name="Adam C."/>
            <person name="Daum C."/>
            <person name="Floudas D."/>
            <person name="Sun H."/>
            <person name="Yadav J.S."/>
            <person name="Pangilinan J."/>
            <person name="Larsson K.H."/>
            <person name="Matsuura K."/>
            <person name="Barry K."/>
            <person name="Labutti K."/>
            <person name="Kuo R."/>
            <person name="Ohm R.A."/>
            <person name="Bhattacharya S.S."/>
            <person name="Shirouzu T."/>
            <person name="Yoshinaga Y."/>
            <person name="Martin F.M."/>
            <person name="Grigoriev I.V."/>
            <person name="Hibbett D.S."/>
        </authorList>
    </citation>
    <scope>NUCLEOTIDE SEQUENCE [LARGE SCALE GENOMIC DNA]</scope>
    <source>
        <strain evidence="2 3">TUFC12733</strain>
    </source>
</reference>
<feature type="compositionally biased region" description="Low complexity" evidence="1">
    <location>
        <begin position="170"/>
        <end position="187"/>
    </location>
</feature>
<feature type="compositionally biased region" description="Pro residues" evidence="1">
    <location>
        <begin position="128"/>
        <end position="141"/>
    </location>
</feature>
<evidence type="ECO:0000256" key="1">
    <source>
        <dbReference type="SAM" id="MobiDB-lite"/>
    </source>
</evidence>
<evidence type="ECO:0000313" key="2">
    <source>
        <dbReference type="EMBL" id="KZO95791.1"/>
    </source>
</evidence>
<gene>
    <name evidence="2" type="ORF">CALVIDRAFT_527904</name>
</gene>
<feature type="compositionally biased region" description="Polar residues" evidence="1">
    <location>
        <begin position="81"/>
        <end position="90"/>
    </location>
</feature>
<feature type="compositionally biased region" description="Low complexity" evidence="1">
    <location>
        <begin position="142"/>
        <end position="151"/>
    </location>
</feature>
<feature type="region of interest" description="Disordered" evidence="1">
    <location>
        <begin position="59"/>
        <end position="90"/>
    </location>
</feature>
<feature type="region of interest" description="Disordered" evidence="1">
    <location>
        <begin position="1"/>
        <end position="46"/>
    </location>
</feature>